<evidence type="ECO:0000313" key="4">
    <source>
        <dbReference type="Proteomes" id="UP000079169"/>
    </source>
</evidence>
<dbReference type="RefSeq" id="XP_026680992.1">
    <property type="nucleotide sequence ID" value="XM_026825191.1"/>
</dbReference>
<dbReference type="Pfam" id="PF16454">
    <property type="entry name" value="PI3K_P85_iSH2"/>
    <property type="match status" value="1"/>
</dbReference>
<dbReference type="Pfam" id="PF00620">
    <property type="entry name" value="RhoGAP"/>
    <property type="match status" value="1"/>
</dbReference>
<dbReference type="PROSITE" id="PS50238">
    <property type="entry name" value="RHOGAP"/>
    <property type="match status" value="1"/>
</dbReference>
<evidence type="ECO:0000256" key="2">
    <source>
        <dbReference type="SAM" id="MobiDB-lite"/>
    </source>
</evidence>
<reference evidence="5" key="1">
    <citation type="submission" date="2025-08" db="UniProtKB">
        <authorList>
            <consortium name="RefSeq"/>
        </authorList>
    </citation>
    <scope>IDENTIFICATION</scope>
</reference>
<dbReference type="SMART" id="SM00324">
    <property type="entry name" value="RhoGAP"/>
    <property type="match status" value="1"/>
</dbReference>
<dbReference type="InterPro" id="IPR008936">
    <property type="entry name" value="Rho_GTPase_activation_prot"/>
</dbReference>
<keyword evidence="4" id="KW-1185">Reference proteome</keyword>
<organism evidence="4 5">
    <name type="scientific">Diaphorina citri</name>
    <name type="common">Asian citrus psyllid</name>
    <dbReference type="NCBI Taxonomy" id="121845"/>
    <lineage>
        <taxon>Eukaryota</taxon>
        <taxon>Metazoa</taxon>
        <taxon>Ecdysozoa</taxon>
        <taxon>Arthropoda</taxon>
        <taxon>Hexapoda</taxon>
        <taxon>Insecta</taxon>
        <taxon>Pterygota</taxon>
        <taxon>Neoptera</taxon>
        <taxon>Paraneoptera</taxon>
        <taxon>Hemiptera</taxon>
        <taxon>Sternorrhyncha</taxon>
        <taxon>Psylloidea</taxon>
        <taxon>Psyllidae</taxon>
        <taxon>Diaphorininae</taxon>
        <taxon>Diaphorina</taxon>
    </lineage>
</organism>
<dbReference type="InterPro" id="IPR032498">
    <property type="entry name" value="PI3K_P85_iSH2"/>
</dbReference>
<dbReference type="InterPro" id="IPR051854">
    <property type="entry name" value="Rho-type_GAP"/>
</dbReference>
<proteinExistence type="predicted"/>
<name>A0A3Q0IXM6_DIACI</name>
<dbReference type="Gene3D" id="1.10.287.1490">
    <property type="match status" value="1"/>
</dbReference>
<dbReference type="KEGG" id="dci:113468360"/>
<feature type="region of interest" description="Disordered" evidence="2">
    <location>
        <begin position="1"/>
        <end position="40"/>
    </location>
</feature>
<evidence type="ECO:0000256" key="1">
    <source>
        <dbReference type="ARBA" id="ARBA00022468"/>
    </source>
</evidence>
<dbReference type="GO" id="GO:0007165">
    <property type="term" value="P:signal transduction"/>
    <property type="evidence" value="ECO:0007669"/>
    <property type="project" value="InterPro"/>
</dbReference>
<accession>A0A3Q0IXM6</accession>
<evidence type="ECO:0000313" key="5">
    <source>
        <dbReference type="RefSeq" id="XP_026680992.1"/>
    </source>
</evidence>
<keyword evidence="1" id="KW-0343">GTPase activation</keyword>
<dbReference type="SUPFAM" id="SSF48350">
    <property type="entry name" value="GTPase activation domain, GAP"/>
    <property type="match status" value="1"/>
</dbReference>
<dbReference type="Gene3D" id="1.10.555.10">
    <property type="entry name" value="Rho GTPase activation protein"/>
    <property type="match status" value="1"/>
</dbReference>
<dbReference type="STRING" id="121845.A0A3Q0IXM6"/>
<dbReference type="InterPro" id="IPR000198">
    <property type="entry name" value="RhoGAP_dom"/>
</dbReference>
<feature type="domain" description="Rho-GAP" evidence="3">
    <location>
        <begin position="96"/>
        <end position="292"/>
    </location>
</feature>
<protein>
    <submittedName>
        <fullName evidence="5">Uncharacterized protein LOC113468360</fullName>
    </submittedName>
</protein>
<dbReference type="AlphaFoldDB" id="A0A3Q0IXM6"/>
<dbReference type="PaxDb" id="121845-A0A3Q0IXM6"/>
<dbReference type="GeneID" id="113468360"/>
<evidence type="ECO:0000259" key="3">
    <source>
        <dbReference type="PROSITE" id="PS50238"/>
    </source>
</evidence>
<dbReference type="PANTHER" id="PTHR46075">
    <property type="entry name" value="CHIMERIN FAMILY MEMBER"/>
    <property type="match status" value="1"/>
</dbReference>
<dbReference type="Proteomes" id="UP000079169">
    <property type="component" value="Unplaced"/>
</dbReference>
<dbReference type="PANTHER" id="PTHR46075:SF5">
    <property type="entry name" value="PHOSPHATIDYLINOSITOL 3-KINASE REGULATORY SUBUNIT ALPHA"/>
    <property type="match status" value="1"/>
</dbReference>
<dbReference type="GO" id="GO:0005096">
    <property type="term" value="F:GTPase activator activity"/>
    <property type="evidence" value="ECO:0007669"/>
    <property type="project" value="UniProtKB-KW"/>
</dbReference>
<sequence length="494" mass="55548">MNPLTSSSLAQSSMNPQTNSSFPPGSTAVNPLTNSPNLLGSTINPLTSSSLGSTMHPLTLGPTSSPYSTALTPPNLTSPSSLLALLSAYFPREFSSDLFTIYSVYETPAPQLMLAAITQLELFARADPGLDLYRLYHASLSHPALQKVAELFHAYSGEIKSYNFSKLEPALLAIMLKTYLKSLSEPLIPYVYYEKFVSLLSGSNDRHIGSRLFALVQDFPAHHFSALRYLMAHLARMCALQYARGVREPPTILIQSFTFVILRPPSETFAQNSNEIHFRIIELLLMYGDWGENSNEIHFRIIELLLMYGDWGEVSFFSSSILTFYCSRTSIISTNWNRGEHTFYEYAGVAAASCIFGFYAYCKAKYDPPRRVNILIIHVRNIYSTFHSIALISWVANAMVEIHTDLIKKSLVFDELTNAFSTSNEELNNKRQAIEAFGEAANVFEEQLKLQAKLHKDARPHEVCRIEKLHKDARPHEVCRVEKLHKDARPIRAG</sequence>
<gene>
    <name evidence="5" type="primary">LOC113468360</name>
</gene>